<evidence type="ECO:0000256" key="4">
    <source>
        <dbReference type="ARBA" id="ARBA00022723"/>
    </source>
</evidence>
<evidence type="ECO:0000313" key="11">
    <source>
        <dbReference type="EMBL" id="OJJ81607.1"/>
    </source>
</evidence>
<feature type="binding site" description="axial binding residue" evidence="8">
    <location>
        <position position="456"/>
    </location>
    <ligand>
        <name>heme</name>
        <dbReference type="ChEBI" id="CHEBI:30413"/>
    </ligand>
    <ligandPart>
        <name>Fe</name>
        <dbReference type="ChEBI" id="CHEBI:18248"/>
    </ligandPart>
</feature>
<comment type="similarity">
    <text evidence="2 9">Belongs to the cytochrome P450 family.</text>
</comment>
<gene>
    <name evidence="11" type="ORF">ASPGLDRAFT_176619</name>
</gene>
<feature type="transmembrane region" description="Helical" evidence="10">
    <location>
        <begin position="20"/>
        <end position="41"/>
    </location>
</feature>
<evidence type="ECO:0000256" key="7">
    <source>
        <dbReference type="ARBA" id="ARBA00023033"/>
    </source>
</evidence>
<dbReference type="Gene3D" id="1.10.630.10">
    <property type="entry name" value="Cytochrome P450"/>
    <property type="match status" value="1"/>
</dbReference>
<dbReference type="GO" id="GO:0020037">
    <property type="term" value="F:heme binding"/>
    <property type="evidence" value="ECO:0007669"/>
    <property type="project" value="InterPro"/>
</dbReference>
<name>A0A1L9VCF0_ASPGL</name>
<proteinExistence type="inferred from homology"/>
<dbReference type="OrthoDB" id="3945418at2759"/>
<accession>A0A1L9VCF0</accession>
<dbReference type="InterPro" id="IPR036396">
    <property type="entry name" value="Cyt_P450_sf"/>
</dbReference>
<keyword evidence="5 9" id="KW-0560">Oxidoreductase</keyword>
<dbReference type="Pfam" id="PF00067">
    <property type="entry name" value="p450"/>
    <property type="match status" value="1"/>
</dbReference>
<dbReference type="AlphaFoldDB" id="A0A1L9VCF0"/>
<dbReference type="PRINTS" id="PR00385">
    <property type="entry name" value="P450"/>
</dbReference>
<dbReference type="GO" id="GO:0005506">
    <property type="term" value="F:iron ion binding"/>
    <property type="evidence" value="ECO:0007669"/>
    <property type="project" value="InterPro"/>
</dbReference>
<dbReference type="STRING" id="1160497.A0A1L9VCF0"/>
<dbReference type="PROSITE" id="PS00086">
    <property type="entry name" value="CYTOCHROME_P450"/>
    <property type="match status" value="1"/>
</dbReference>
<dbReference type="InterPro" id="IPR050121">
    <property type="entry name" value="Cytochrome_P450_monoxygenase"/>
</dbReference>
<evidence type="ECO:0000256" key="3">
    <source>
        <dbReference type="ARBA" id="ARBA00022617"/>
    </source>
</evidence>
<dbReference type="InterPro" id="IPR017972">
    <property type="entry name" value="Cyt_P450_CS"/>
</dbReference>
<evidence type="ECO:0000256" key="1">
    <source>
        <dbReference type="ARBA" id="ARBA00001971"/>
    </source>
</evidence>
<keyword evidence="10" id="KW-0472">Membrane</keyword>
<dbReference type="SUPFAM" id="SSF48264">
    <property type="entry name" value="Cytochrome P450"/>
    <property type="match status" value="1"/>
</dbReference>
<evidence type="ECO:0000313" key="12">
    <source>
        <dbReference type="Proteomes" id="UP000184300"/>
    </source>
</evidence>
<feature type="transmembrane region" description="Helical" evidence="10">
    <location>
        <begin position="231"/>
        <end position="249"/>
    </location>
</feature>
<protein>
    <recommendedName>
        <fullName evidence="13">Cytochrome P450</fullName>
    </recommendedName>
</protein>
<evidence type="ECO:0000256" key="6">
    <source>
        <dbReference type="ARBA" id="ARBA00023004"/>
    </source>
</evidence>
<dbReference type="GO" id="GO:0016705">
    <property type="term" value="F:oxidoreductase activity, acting on paired donors, with incorporation or reduction of molecular oxygen"/>
    <property type="evidence" value="ECO:0007669"/>
    <property type="project" value="InterPro"/>
</dbReference>
<dbReference type="PRINTS" id="PR00463">
    <property type="entry name" value="EP450I"/>
</dbReference>
<sequence length="516" mass="58736">MGLLPWAKLPQAFPTPETLTAVISLGLCSYLIIGLFYRLYLHPLTEFPGPKLAAATFLYEFHFNRQGTFIWQLEKLHDQYGSIIRITPDELHIKDSSFYDEIYAGGLRVRNKDKRFVKMFGTPRALVAIADHAHHRVRRGLLGEFFSKRSIVKMEPIINDAIDKLSQRLCDARKTGVVINMDAAFAAMTADVITRHGWGQSGNYLEHGSFNKQWKDAVIGTMGSRVLFRHFPIMLNVLTAMPLPLLLWIDPGVADILKIEDLVRRLSIENVNRGATRKQESKTIFDALNDPNLPPDQRTAEHLVDEGHILLLAGTETTAKALTTGLCYLLLPENKNVLMTLQTELRQTYPNVSTWPTWNEVQKLPYLTGVINECLRLSHGLSCRLPRAAPKETLQYQQWQIPPGTPVSQTTYFVHMDESLFPDPERFEPDRWIRASEEGRRLEKYIVSFSKGSRQCIGINMAYAEMYLTLTHIMRRFDFALHNTSADDVRLFRDFFFGAAQDGSVGVQAVVADVKR</sequence>
<keyword evidence="4 8" id="KW-0479">Metal-binding</keyword>
<evidence type="ECO:0000256" key="8">
    <source>
        <dbReference type="PIRSR" id="PIRSR602401-1"/>
    </source>
</evidence>
<evidence type="ECO:0000256" key="9">
    <source>
        <dbReference type="RuleBase" id="RU000461"/>
    </source>
</evidence>
<evidence type="ECO:0008006" key="13">
    <source>
        <dbReference type="Google" id="ProtNLM"/>
    </source>
</evidence>
<dbReference type="VEuPathDB" id="FungiDB:ASPGLDRAFT_176619"/>
<reference evidence="12" key="1">
    <citation type="journal article" date="2017" name="Genome Biol.">
        <title>Comparative genomics reveals high biological diversity and specific adaptations in the industrially and medically important fungal genus Aspergillus.</title>
        <authorList>
            <person name="de Vries R.P."/>
            <person name="Riley R."/>
            <person name="Wiebenga A."/>
            <person name="Aguilar-Osorio G."/>
            <person name="Amillis S."/>
            <person name="Uchima C.A."/>
            <person name="Anderluh G."/>
            <person name="Asadollahi M."/>
            <person name="Askin M."/>
            <person name="Barry K."/>
            <person name="Battaglia E."/>
            <person name="Bayram O."/>
            <person name="Benocci T."/>
            <person name="Braus-Stromeyer S.A."/>
            <person name="Caldana C."/>
            <person name="Canovas D."/>
            <person name="Cerqueira G.C."/>
            <person name="Chen F."/>
            <person name="Chen W."/>
            <person name="Choi C."/>
            <person name="Clum A."/>
            <person name="Dos Santos R.A."/>
            <person name="Damasio A.R."/>
            <person name="Diallinas G."/>
            <person name="Emri T."/>
            <person name="Fekete E."/>
            <person name="Flipphi M."/>
            <person name="Freyberg S."/>
            <person name="Gallo A."/>
            <person name="Gournas C."/>
            <person name="Habgood R."/>
            <person name="Hainaut M."/>
            <person name="Harispe M.L."/>
            <person name="Henrissat B."/>
            <person name="Hilden K.S."/>
            <person name="Hope R."/>
            <person name="Hossain A."/>
            <person name="Karabika E."/>
            <person name="Karaffa L."/>
            <person name="Karanyi Z."/>
            <person name="Krasevec N."/>
            <person name="Kuo A."/>
            <person name="Kusch H."/>
            <person name="LaButti K."/>
            <person name="Lagendijk E.L."/>
            <person name="Lapidus A."/>
            <person name="Levasseur A."/>
            <person name="Lindquist E."/>
            <person name="Lipzen A."/>
            <person name="Logrieco A.F."/>
            <person name="MacCabe A."/>
            <person name="Maekelae M.R."/>
            <person name="Malavazi I."/>
            <person name="Melin P."/>
            <person name="Meyer V."/>
            <person name="Mielnichuk N."/>
            <person name="Miskei M."/>
            <person name="Molnar A.P."/>
            <person name="Mule G."/>
            <person name="Ngan C.Y."/>
            <person name="Orejas M."/>
            <person name="Orosz E."/>
            <person name="Ouedraogo J.P."/>
            <person name="Overkamp K.M."/>
            <person name="Park H.-S."/>
            <person name="Perrone G."/>
            <person name="Piumi F."/>
            <person name="Punt P.J."/>
            <person name="Ram A.F."/>
            <person name="Ramon A."/>
            <person name="Rauscher S."/>
            <person name="Record E."/>
            <person name="Riano-Pachon D.M."/>
            <person name="Robert V."/>
            <person name="Roehrig J."/>
            <person name="Ruller R."/>
            <person name="Salamov A."/>
            <person name="Salih N.S."/>
            <person name="Samson R.A."/>
            <person name="Sandor E."/>
            <person name="Sanguinetti M."/>
            <person name="Schuetze T."/>
            <person name="Sepcic K."/>
            <person name="Shelest E."/>
            <person name="Sherlock G."/>
            <person name="Sophianopoulou V."/>
            <person name="Squina F.M."/>
            <person name="Sun H."/>
            <person name="Susca A."/>
            <person name="Todd R.B."/>
            <person name="Tsang A."/>
            <person name="Unkles S.E."/>
            <person name="van de Wiele N."/>
            <person name="van Rossen-Uffink D."/>
            <person name="Oliveira J.V."/>
            <person name="Vesth T.C."/>
            <person name="Visser J."/>
            <person name="Yu J.-H."/>
            <person name="Zhou M."/>
            <person name="Andersen M.R."/>
            <person name="Archer D.B."/>
            <person name="Baker S.E."/>
            <person name="Benoit I."/>
            <person name="Brakhage A.A."/>
            <person name="Braus G.H."/>
            <person name="Fischer R."/>
            <person name="Frisvad J.C."/>
            <person name="Goldman G.H."/>
            <person name="Houbraken J."/>
            <person name="Oakley B."/>
            <person name="Pocsi I."/>
            <person name="Scazzocchio C."/>
            <person name="Seiboth B."/>
            <person name="vanKuyk P.A."/>
            <person name="Wortman J."/>
            <person name="Dyer P.S."/>
            <person name="Grigoriev I.V."/>
        </authorList>
    </citation>
    <scope>NUCLEOTIDE SEQUENCE [LARGE SCALE GENOMIC DNA]</scope>
    <source>
        <strain evidence="12">CBS 516.65</strain>
    </source>
</reference>
<organism evidence="11 12">
    <name type="scientific">Aspergillus glaucus CBS 516.65</name>
    <dbReference type="NCBI Taxonomy" id="1160497"/>
    <lineage>
        <taxon>Eukaryota</taxon>
        <taxon>Fungi</taxon>
        <taxon>Dikarya</taxon>
        <taxon>Ascomycota</taxon>
        <taxon>Pezizomycotina</taxon>
        <taxon>Eurotiomycetes</taxon>
        <taxon>Eurotiomycetidae</taxon>
        <taxon>Eurotiales</taxon>
        <taxon>Aspergillaceae</taxon>
        <taxon>Aspergillus</taxon>
        <taxon>Aspergillus subgen. Aspergillus</taxon>
    </lineage>
</organism>
<keyword evidence="6 8" id="KW-0408">Iron</keyword>
<keyword evidence="10" id="KW-0812">Transmembrane</keyword>
<dbReference type="GeneID" id="34459135"/>
<keyword evidence="10" id="KW-1133">Transmembrane helix</keyword>
<dbReference type="PANTHER" id="PTHR24305">
    <property type="entry name" value="CYTOCHROME P450"/>
    <property type="match status" value="1"/>
</dbReference>
<keyword evidence="7 9" id="KW-0503">Monooxygenase</keyword>
<dbReference type="Proteomes" id="UP000184300">
    <property type="component" value="Unassembled WGS sequence"/>
</dbReference>
<dbReference type="PANTHER" id="PTHR24305:SF157">
    <property type="entry name" value="N-ACETYLTRYPTOPHAN 6-HYDROXYLASE IVOC-RELATED"/>
    <property type="match status" value="1"/>
</dbReference>
<evidence type="ECO:0000256" key="2">
    <source>
        <dbReference type="ARBA" id="ARBA00010617"/>
    </source>
</evidence>
<comment type="cofactor">
    <cofactor evidence="1 8">
        <name>heme</name>
        <dbReference type="ChEBI" id="CHEBI:30413"/>
    </cofactor>
</comment>
<dbReference type="CDD" id="cd11062">
    <property type="entry name" value="CYP58-like"/>
    <property type="match status" value="1"/>
</dbReference>
<evidence type="ECO:0000256" key="10">
    <source>
        <dbReference type="SAM" id="Phobius"/>
    </source>
</evidence>
<evidence type="ECO:0000256" key="5">
    <source>
        <dbReference type="ARBA" id="ARBA00023002"/>
    </source>
</evidence>
<dbReference type="RefSeq" id="XP_022398305.1">
    <property type="nucleotide sequence ID" value="XM_022542874.1"/>
</dbReference>
<keyword evidence="12" id="KW-1185">Reference proteome</keyword>
<dbReference type="GO" id="GO:0004497">
    <property type="term" value="F:monooxygenase activity"/>
    <property type="evidence" value="ECO:0007669"/>
    <property type="project" value="UniProtKB-KW"/>
</dbReference>
<dbReference type="InterPro" id="IPR002401">
    <property type="entry name" value="Cyt_P450_E_grp-I"/>
</dbReference>
<dbReference type="InterPro" id="IPR001128">
    <property type="entry name" value="Cyt_P450"/>
</dbReference>
<dbReference type="EMBL" id="KV878905">
    <property type="protein sequence ID" value="OJJ81607.1"/>
    <property type="molecule type" value="Genomic_DNA"/>
</dbReference>
<keyword evidence="3 8" id="KW-0349">Heme</keyword>